<evidence type="ECO:0000313" key="1">
    <source>
        <dbReference type="EMBL" id="RDG39070.1"/>
    </source>
</evidence>
<keyword evidence="2" id="KW-1185">Reference proteome</keyword>
<organism evidence="1 2">
    <name type="scientific">Streptomyces corynorhini</name>
    <dbReference type="NCBI Taxonomy" id="2282652"/>
    <lineage>
        <taxon>Bacteria</taxon>
        <taxon>Bacillati</taxon>
        <taxon>Actinomycetota</taxon>
        <taxon>Actinomycetes</taxon>
        <taxon>Kitasatosporales</taxon>
        <taxon>Streptomycetaceae</taxon>
        <taxon>Streptomyces</taxon>
    </lineage>
</organism>
<dbReference type="RefSeq" id="WP_114622613.1">
    <property type="nucleotide sequence ID" value="NZ_QQNA01000033.1"/>
</dbReference>
<protein>
    <submittedName>
        <fullName evidence="1">Uncharacterized protein</fullName>
    </submittedName>
</protein>
<dbReference type="AlphaFoldDB" id="A0A370BBA3"/>
<sequence length="84" mass="8538">MTAPHGAVPDGAVQDGADTLALGDTITFSGARWLVTAFHGPRVFLTAPGDTTAEPLIILQPVLTSAKDFAVLRGPNKGVGRVGG</sequence>
<dbReference type="EMBL" id="QQNA01000033">
    <property type="protein sequence ID" value="RDG39070.1"/>
    <property type="molecule type" value="Genomic_DNA"/>
</dbReference>
<name>A0A370BBA3_9ACTN</name>
<dbReference type="Proteomes" id="UP000253741">
    <property type="component" value="Unassembled WGS sequence"/>
</dbReference>
<accession>A0A370BBA3</accession>
<evidence type="ECO:0000313" key="2">
    <source>
        <dbReference type="Proteomes" id="UP000253741"/>
    </source>
</evidence>
<reference evidence="1 2" key="1">
    <citation type="submission" date="2018-07" db="EMBL/GenBank/DDBJ databases">
        <title>Streptomyces species from bats.</title>
        <authorList>
            <person name="Dunlap C."/>
        </authorList>
    </citation>
    <scope>NUCLEOTIDE SEQUENCE [LARGE SCALE GENOMIC DNA]</scope>
    <source>
        <strain evidence="1 2">AC230</strain>
    </source>
</reference>
<comment type="caution">
    <text evidence="1">The sequence shown here is derived from an EMBL/GenBank/DDBJ whole genome shotgun (WGS) entry which is preliminary data.</text>
</comment>
<gene>
    <name evidence="1" type="ORF">DVH02_05865</name>
</gene>
<proteinExistence type="predicted"/>